<evidence type="ECO:0000256" key="5">
    <source>
        <dbReference type="ARBA" id="ARBA00023175"/>
    </source>
</evidence>
<keyword evidence="4 7" id="KW-0175">Coiled coil</keyword>
<keyword evidence="3 6" id="KW-0067">ATP-binding</keyword>
<feature type="binding site" evidence="6">
    <location>
        <begin position="92"/>
        <end position="99"/>
    </location>
    <ligand>
        <name>ATP</name>
        <dbReference type="ChEBI" id="CHEBI:30616"/>
    </ligand>
</feature>
<dbReference type="GO" id="GO:0005524">
    <property type="term" value="F:ATP binding"/>
    <property type="evidence" value="ECO:0007669"/>
    <property type="project" value="UniProtKB-UniRule"/>
</dbReference>
<feature type="coiled-coil region" evidence="7">
    <location>
        <begin position="295"/>
        <end position="322"/>
    </location>
</feature>
<feature type="compositionally biased region" description="Polar residues" evidence="8">
    <location>
        <begin position="634"/>
        <end position="645"/>
    </location>
</feature>
<evidence type="ECO:0000256" key="6">
    <source>
        <dbReference type="PROSITE-ProRule" id="PRU00283"/>
    </source>
</evidence>
<dbReference type="Pfam" id="PF23735">
    <property type="entry name" value="KIF9"/>
    <property type="match status" value="1"/>
</dbReference>
<dbReference type="VEuPathDB" id="CryptoDB:Cvel_22510"/>
<dbReference type="Gene3D" id="3.40.850.10">
    <property type="entry name" value="Kinesin motor domain"/>
    <property type="match status" value="1"/>
</dbReference>
<dbReference type="EMBL" id="CDMZ01001346">
    <property type="protein sequence ID" value="CEM31189.1"/>
    <property type="molecule type" value="Genomic_DNA"/>
</dbReference>
<evidence type="ECO:0000256" key="7">
    <source>
        <dbReference type="SAM" id="Coils"/>
    </source>
</evidence>
<dbReference type="AlphaFoldDB" id="A0A0G4GM34"/>
<reference evidence="10" key="1">
    <citation type="submission" date="2014-11" db="EMBL/GenBank/DDBJ databases">
        <authorList>
            <person name="Otto D Thomas"/>
            <person name="Naeem Raeece"/>
        </authorList>
    </citation>
    <scope>NUCLEOTIDE SEQUENCE</scope>
</reference>
<dbReference type="GO" id="GO:0007018">
    <property type="term" value="P:microtubule-based movement"/>
    <property type="evidence" value="ECO:0007669"/>
    <property type="project" value="InterPro"/>
</dbReference>
<dbReference type="Pfam" id="PF00225">
    <property type="entry name" value="Kinesin"/>
    <property type="match status" value="1"/>
</dbReference>
<dbReference type="PANTHER" id="PTHR47968">
    <property type="entry name" value="CENTROMERE PROTEIN E"/>
    <property type="match status" value="1"/>
</dbReference>
<evidence type="ECO:0000256" key="2">
    <source>
        <dbReference type="ARBA" id="ARBA00022741"/>
    </source>
</evidence>
<keyword evidence="1" id="KW-0493">Microtubule</keyword>
<dbReference type="PROSITE" id="PS00411">
    <property type="entry name" value="KINESIN_MOTOR_1"/>
    <property type="match status" value="1"/>
</dbReference>
<dbReference type="GO" id="GO:0003777">
    <property type="term" value="F:microtubule motor activity"/>
    <property type="evidence" value="ECO:0007669"/>
    <property type="project" value="InterPro"/>
</dbReference>
<feature type="domain" description="Kinesin motor" evidence="9">
    <location>
        <begin position="5"/>
        <end position="300"/>
    </location>
</feature>
<dbReference type="GO" id="GO:0005874">
    <property type="term" value="C:microtubule"/>
    <property type="evidence" value="ECO:0007669"/>
    <property type="project" value="UniProtKB-KW"/>
</dbReference>
<keyword evidence="2 6" id="KW-0547">Nucleotide-binding</keyword>
<dbReference type="SMART" id="SM00129">
    <property type="entry name" value="KISc"/>
    <property type="match status" value="1"/>
</dbReference>
<keyword evidence="5 6" id="KW-0505">Motor protein</keyword>
<feature type="region of interest" description="Disordered" evidence="8">
    <location>
        <begin position="379"/>
        <end position="486"/>
    </location>
</feature>
<dbReference type="InterPro" id="IPR056524">
    <property type="entry name" value="KIF6/9_C"/>
</dbReference>
<dbReference type="PRINTS" id="PR00380">
    <property type="entry name" value="KINESINHEAVY"/>
</dbReference>
<evidence type="ECO:0000256" key="4">
    <source>
        <dbReference type="ARBA" id="ARBA00023054"/>
    </source>
</evidence>
<feature type="compositionally biased region" description="Basic and acidic residues" evidence="8">
    <location>
        <begin position="448"/>
        <end position="458"/>
    </location>
</feature>
<dbReference type="InterPro" id="IPR036961">
    <property type="entry name" value="Kinesin_motor_dom_sf"/>
</dbReference>
<evidence type="ECO:0000313" key="10">
    <source>
        <dbReference type="EMBL" id="CEM31189.1"/>
    </source>
</evidence>
<feature type="compositionally biased region" description="Gly residues" evidence="8">
    <location>
        <begin position="407"/>
        <end position="431"/>
    </location>
</feature>
<dbReference type="InterPro" id="IPR027640">
    <property type="entry name" value="Kinesin-like_fam"/>
</dbReference>
<sequence length="1224" mass="133823">MVKSNVKVVVRTRPTGDFADKNVKINAQARSIDLHMPKGEGGGPINNQQENYHMAFDEVLHNATQEKVFDICARETIADAMQGYNGTVMAYGQTGSGKTFTMTGGMGNFKYRGIIPRTISAAYNQALNMPEQIVTIRVSYVEIYNEVMIDLLAGDSASLETELSVQEDLKGNVTVKGLRQRVATSEEEALHLFFEGDASRTVATHSMNTSSSRSHAVFTLHIESRSKMESTEKLTLAKIHLVDLAGSERLKKTGSNGATLKEASYINRSLSFLEQVVIALGEKGRAHVPYRSSRLTHMLKLLIKYERDIRNLKQELAMHDTLAGRHGMVYDSYSIDERRDLEAALKEFLEGDAPEFEIQSLQQVREAFAVFRKLWQSGAGSRGQGGTGGGSRGGESAGAAGVPAGEGAAGVAGAGADGGSAGAPGAGGAAGVGEEEATGGLSVGLAKDQTKRKDERDAPSPTSPPKSPTPDGGGGSGADAATGDTAPPKAQAFLAFKEADGKHFEEAFRQNKSDQRQKKTEMQKLAEDINQCKRDMEHLKAEIERVQASRGDGGDVVNDEEFALIDKMRQEKKRFREALEGLRHMKADLQQIEHNINQCKLQVVGAFEEWFALTYGHLKLHPSDQCPGLDSGTFIRSPSPTTRSPTGYGGDRAPGSTTPSRSNGGAVPGPGRGGAGEDLLDEAEKFEILETQRFEELHPDALAFHNANALWTEKGSLYVWRVRDGVRMPCLHHEDERGKGEAVLVKRQEFIDYGQKILAAFALQEKLLVITGTDKEPSRALHVCDPRRSFDPFRRRPDVERSQLMTDTKIVTLPDRLSIRTDNRGPVAAFGSDFLAIVLKHQQYRRRVYIIGGMFDAAVNKIEIDEQQELFTESYTELDLNSLQPLEGEDPVELSAGNDFLLVRLENNTMLLYGQRLGENGKTSERKIHPKTPLNYPNLDGKVLQLPKSYPTTKSAVILSSGNFEGSNILVGAGTNPQQLGRAKEAFDDREEGTNFLPVKPFLRTQGGCQVPPEWEGDANKTSPLQVRALELKENNGQKFRKYSPGERVGIGDRIRLGCAGGIPSVEEVRCYQTWPESEERPEAALVPYPSTIGCKGCEVDSAWTDQDTKAPTIPLKRKHADSKEEDENEGFIAYETKGSASLVAAEDVLRFVCQGRFVSSDPADLRAQTGVKCRRSEDGSVSLDLKNSSGMSCGQSVEVGFVFLLSSGVVNGRRRADRHLVSR</sequence>
<dbReference type="GO" id="GO:0008017">
    <property type="term" value="F:microtubule binding"/>
    <property type="evidence" value="ECO:0007669"/>
    <property type="project" value="InterPro"/>
</dbReference>
<dbReference type="InterPro" id="IPR001752">
    <property type="entry name" value="Kinesin_motor_dom"/>
</dbReference>
<feature type="region of interest" description="Disordered" evidence="8">
    <location>
        <begin position="629"/>
        <end position="677"/>
    </location>
</feature>
<evidence type="ECO:0000256" key="8">
    <source>
        <dbReference type="SAM" id="MobiDB-lite"/>
    </source>
</evidence>
<gene>
    <name evidence="10" type="ORF">Cvel_22510.t1.CR1</name>
</gene>
<dbReference type="InterPro" id="IPR019821">
    <property type="entry name" value="Kinesin_motor_CS"/>
</dbReference>
<feature type="coiled-coil region" evidence="7">
    <location>
        <begin position="515"/>
        <end position="602"/>
    </location>
</feature>
<evidence type="ECO:0000256" key="3">
    <source>
        <dbReference type="ARBA" id="ARBA00022840"/>
    </source>
</evidence>
<feature type="compositionally biased region" description="Low complexity" evidence="8">
    <location>
        <begin position="397"/>
        <end position="406"/>
    </location>
</feature>
<dbReference type="PROSITE" id="PS50067">
    <property type="entry name" value="KINESIN_MOTOR_2"/>
    <property type="match status" value="1"/>
</dbReference>
<evidence type="ECO:0000259" key="9">
    <source>
        <dbReference type="PROSITE" id="PS50067"/>
    </source>
</evidence>
<dbReference type="PANTHER" id="PTHR47968:SF36">
    <property type="entry name" value="KINESIN HEAVY CHAIN ISOFORM X1"/>
    <property type="match status" value="1"/>
</dbReference>
<feature type="compositionally biased region" description="Gly residues" evidence="8">
    <location>
        <begin position="380"/>
        <end position="396"/>
    </location>
</feature>
<accession>A0A0G4GM34</accession>
<evidence type="ECO:0000256" key="1">
    <source>
        <dbReference type="ARBA" id="ARBA00022701"/>
    </source>
</evidence>
<protein>
    <recommendedName>
        <fullName evidence="9">Kinesin motor domain-containing protein</fullName>
    </recommendedName>
</protein>
<organism evidence="10">
    <name type="scientific">Chromera velia CCMP2878</name>
    <dbReference type="NCBI Taxonomy" id="1169474"/>
    <lineage>
        <taxon>Eukaryota</taxon>
        <taxon>Sar</taxon>
        <taxon>Alveolata</taxon>
        <taxon>Colpodellida</taxon>
        <taxon>Chromeraceae</taxon>
        <taxon>Chromera</taxon>
    </lineage>
</organism>
<feature type="compositionally biased region" description="Gly residues" evidence="8">
    <location>
        <begin position="666"/>
        <end position="676"/>
    </location>
</feature>
<dbReference type="InterPro" id="IPR027417">
    <property type="entry name" value="P-loop_NTPase"/>
</dbReference>
<name>A0A0G4GM34_9ALVE</name>
<proteinExistence type="inferred from homology"/>
<comment type="similarity">
    <text evidence="6">Belongs to the TRAFAC class myosin-kinesin ATPase superfamily. Kinesin family.</text>
</comment>
<dbReference type="SUPFAM" id="SSF52540">
    <property type="entry name" value="P-loop containing nucleoside triphosphate hydrolases"/>
    <property type="match status" value="1"/>
</dbReference>